<dbReference type="PANTHER" id="PTHR38847:SF1">
    <property type="entry name" value="PSEUDOURIDINE SYNTHASE RSUA_RLUA-LIKE DOMAIN-CONTAINING PROTEIN"/>
    <property type="match status" value="1"/>
</dbReference>
<keyword evidence="3" id="KW-1185">Reference proteome</keyword>
<sequence>MLKSGTITAVSTTLALVPAPASAAAEPPAGSVKIELVAMNGTGCPVGTVRIESTEEHFRVYYSSYTAYAGGNQPPSDSRKSCRLTVRVAHPPGFTYGISRVDNQGFASLEEGASGTLRSSFSIFNRNPPAGRKNTIRGLYSDVWRFIEQSDIPEVPVKPCGERSNTTLATELQVDAGTSDPSKANLLSLDSTDGSLGTYYFYYWQRC</sequence>
<evidence type="ECO:0000256" key="1">
    <source>
        <dbReference type="SAM" id="SignalP"/>
    </source>
</evidence>
<reference evidence="2 3" key="1">
    <citation type="submission" date="2019-11" db="EMBL/GenBank/DDBJ databases">
        <authorList>
            <person name="Cao P."/>
        </authorList>
    </citation>
    <scope>NUCLEOTIDE SEQUENCE [LARGE SCALE GENOMIC DNA]</scope>
    <source>
        <strain evidence="2 3">NEAU-AAG5</strain>
    </source>
</reference>
<feature type="signal peptide" evidence="1">
    <location>
        <begin position="1"/>
        <end position="23"/>
    </location>
</feature>
<accession>A0A7K1KXI7</accession>
<protein>
    <submittedName>
        <fullName evidence="2">DUF4360 domain-containing protein</fullName>
    </submittedName>
</protein>
<comment type="caution">
    <text evidence="2">The sequence shown here is derived from an EMBL/GenBank/DDBJ whole genome shotgun (WGS) entry which is preliminary data.</text>
</comment>
<name>A0A7K1KXI7_9ACTN</name>
<proteinExistence type="predicted"/>
<dbReference type="PANTHER" id="PTHR38847">
    <property type="match status" value="1"/>
</dbReference>
<gene>
    <name evidence="2" type="ORF">GNZ18_08665</name>
</gene>
<dbReference type="EMBL" id="WOFH01000003">
    <property type="protein sequence ID" value="MUN36666.1"/>
    <property type="molecule type" value="Genomic_DNA"/>
</dbReference>
<organism evidence="2 3">
    <name type="scientific">Actinomadura litoris</name>
    <dbReference type="NCBI Taxonomy" id="2678616"/>
    <lineage>
        <taxon>Bacteria</taxon>
        <taxon>Bacillati</taxon>
        <taxon>Actinomycetota</taxon>
        <taxon>Actinomycetes</taxon>
        <taxon>Streptosporangiales</taxon>
        <taxon>Thermomonosporaceae</taxon>
        <taxon>Actinomadura</taxon>
    </lineage>
</organism>
<evidence type="ECO:0000313" key="2">
    <source>
        <dbReference type="EMBL" id="MUN36666.1"/>
    </source>
</evidence>
<evidence type="ECO:0000313" key="3">
    <source>
        <dbReference type="Proteomes" id="UP000432015"/>
    </source>
</evidence>
<dbReference type="Pfam" id="PF14273">
    <property type="entry name" value="DUF4360"/>
    <property type="match status" value="1"/>
</dbReference>
<feature type="chain" id="PRO_5029659357" evidence="1">
    <location>
        <begin position="24"/>
        <end position="207"/>
    </location>
</feature>
<keyword evidence="1" id="KW-0732">Signal</keyword>
<dbReference type="InterPro" id="IPR025649">
    <property type="entry name" value="DUF4360"/>
</dbReference>
<dbReference type="AlphaFoldDB" id="A0A7K1KXI7"/>
<dbReference type="Proteomes" id="UP000432015">
    <property type="component" value="Unassembled WGS sequence"/>
</dbReference>